<accession>A0A834TSZ5</accession>
<dbReference type="Proteomes" id="UP000634136">
    <property type="component" value="Unassembled WGS sequence"/>
</dbReference>
<protein>
    <submittedName>
        <fullName evidence="1">Uncharacterized protein</fullName>
    </submittedName>
</protein>
<evidence type="ECO:0000313" key="2">
    <source>
        <dbReference type="Proteomes" id="UP000634136"/>
    </source>
</evidence>
<evidence type="ECO:0000313" key="1">
    <source>
        <dbReference type="EMBL" id="KAF7827588.1"/>
    </source>
</evidence>
<organism evidence="1 2">
    <name type="scientific">Senna tora</name>
    <dbReference type="NCBI Taxonomy" id="362788"/>
    <lineage>
        <taxon>Eukaryota</taxon>
        <taxon>Viridiplantae</taxon>
        <taxon>Streptophyta</taxon>
        <taxon>Embryophyta</taxon>
        <taxon>Tracheophyta</taxon>
        <taxon>Spermatophyta</taxon>
        <taxon>Magnoliopsida</taxon>
        <taxon>eudicotyledons</taxon>
        <taxon>Gunneridae</taxon>
        <taxon>Pentapetalae</taxon>
        <taxon>rosids</taxon>
        <taxon>fabids</taxon>
        <taxon>Fabales</taxon>
        <taxon>Fabaceae</taxon>
        <taxon>Caesalpinioideae</taxon>
        <taxon>Cassia clade</taxon>
        <taxon>Senna</taxon>
    </lineage>
</organism>
<dbReference type="SUPFAM" id="SSF56219">
    <property type="entry name" value="DNase I-like"/>
    <property type="match status" value="1"/>
</dbReference>
<keyword evidence="2" id="KW-1185">Reference proteome</keyword>
<reference evidence="1" key="1">
    <citation type="submission" date="2020-09" db="EMBL/GenBank/DDBJ databases">
        <title>Genome-Enabled Discovery of Anthraquinone Biosynthesis in Senna tora.</title>
        <authorList>
            <person name="Kang S.-H."/>
            <person name="Pandey R.P."/>
            <person name="Lee C.-M."/>
            <person name="Sim J.-S."/>
            <person name="Jeong J.-T."/>
            <person name="Choi B.-S."/>
            <person name="Jung M."/>
            <person name="Ginzburg D."/>
            <person name="Zhao K."/>
            <person name="Won S.Y."/>
            <person name="Oh T.-J."/>
            <person name="Yu Y."/>
            <person name="Kim N.-H."/>
            <person name="Lee O.R."/>
            <person name="Lee T.-H."/>
            <person name="Bashyal P."/>
            <person name="Kim T.-S."/>
            <person name="Lee W.-H."/>
            <person name="Kawkins C."/>
            <person name="Kim C.-K."/>
            <person name="Kim J.S."/>
            <person name="Ahn B.O."/>
            <person name="Rhee S.Y."/>
            <person name="Sohng J.K."/>
        </authorList>
    </citation>
    <scope>NUCLEOTIDE SEQUENCE</scope>
    <source>
        <tissue evidence="1">Leaf</tissue>
    </source>
</reference>
<sequence>MAEVPNFMSFLVSDEAITEDYYGSSNIGFHVLVPPSARAFLDLKVNCFHISSRSSANSIYNVRFQSLPREDPTQTKSLCFPSMNAGEDGFNTLVWNVRGVQIRNSPIILRELISRWNISIVVLTETRVPIDANSRSLIRSFGLPYRRAYGGSGQDRSVGGKTTFTLIVRFVGTRLGFTEIGLSRSVSDYFSEGNSDDRTKIVRGLAMRLGL</sequence>
<dbReference type="EMBL" id="JAAIUW010000006">
    <property type="protein sequence ID" value="KAF7827588.1"/>
    <property type="molecule type" value="Genomic_DNA"/>
</dbReference>
<dbReference type="InterPro" id="IPR036691">
    <property type="entry name" value="Endo/exonu/phosph_ase_sf"/>
</dbReference>
<dbReference type="AlphaFoldDB" id="A0A834TSZ5"/>
<gene>
    <name evidence="1" type="ORF">G2W53_018752</name>
</gene>
<name>A0A834TSZ5_9FABA</name>
<comment type="caution">
    <text evidence="1">The sequence shown here is derived from an EMBL/GenBank/DDBJ whole genome shotgun (WGS) entry which is preliminary data.</text>
</comment>
<proteinExistence type="predicted"/>